<evidence type="ECO:0000256" key="1">
    <source>
        <dbReference type="ARBA" id="ARBA00006817"/>
    </source>
</evidence>
<evidence type="ECO:0000313" key="3">
    <source>
        <dbReference type="EMBL" id="PST84335.1"/>
    </source>
</evidence>
<keyword evidence="4" id="KW-1185">Reference proteome</keyword>
<evidence type="ECO:0000259" key="2">
    <source>
        <dbReference type="Pfam" id="PF08327"/>
    </source>
</evidence>
<feature type="domain" description="Activator of Hsp90 ATPase homologue 1/2-like C-terminal" evidence="2">
    <location>
        <begin position="11"/>
        <end position="138"/>
    </location>
</feature>
<reference evidence="3 4" key="1">
    <citation type="submission" date="2018-03" db="EMBL/GenBank/DDBJ databases">
        <authorList>
            <person name="Keele B.F."/>
        </authorList>
    </citation>
    <scope>NUCLEOTIDE SEQUENCE [LARGE SCALE GENOMIC DNA]</scope>
    <source>
        <strain evidence="3 4">YL28-9</strain>
    </source>
</reference>
<comment type="similarity">
    <text evidence="1">Belongs to the AHA1 family.</text>
</comment>
<dbReference type="EMBL" id="PYLS01000004">
    <property type="protein sequence ID" value="PST84335.1"/>
    <property type="molecule type" value="Genomic_DNA"/>
</dbReference>
<protein>
    <submittedName>
        <fullName evidence="3">SRPBCC domain-containing protein</fullName>
    </submittedName>
</protein>
<dbReference type="RefSeq" id="WP_107214434.1">
    <property type="nucleotide sequence ID" value="NZ_KZ686268.1"/>
</dbReference>
<dbReference type="Gene3D" id="3.30.530.20">
    <property type="match status" value="1"/>
</dbReference>
<comment type="caution">
    <text evidence="3">The sequence shown here is derived from an EMBL/GenBank/DDBJ whole genome shotgun (WGS) entry which is preliminary data.</text>
</comment>
<dbReference type="Proteomes" id="UP000240912">
    <property type="component" value="Unassembled WGS sequence"/>
</dbReference>
<organism evidence="3 4">
    <name type="scientific">Pedobacter yulinensis</name>
    <dbReference type="NCBI Taxonomy" id="2126353"/>
    <lineage>
        <taxon>Bacteria</taxon>
        <taxon>Pseudomonadati</taxon>
        <taxon>Bacteroidota</taxon>
        <taxon>Sphingobacteriia</taxon>
        <taxon>Sphingobacteriales</taxon>
        <taxon>Sphingobacteriaceae</taxon>
        <taxon>Pedobacter</taxon>
    </lineage>
</organism>
<accession>A0A2T3HPF5</accession>
<dbReference type="CDD" id="cd07814">
    <property type="entry name" value="SRPBCC_CalC_Aha1-like"/>
    <property type="match status" value="1"/>
</dbReference>
<proteinExistence type="inferred from homology"/>
<sequence length="143" mass="16450">MNTVVVEEFFNASVAVVWKALTEKAELEKWYFNLSDFRAEPGFEFSFEGRGHSGDRLVHICRITEVTPRQRLEYSWQYTHLPGFSLVTFELFEEGGGARLRVTHTGLDSFPQNRPDFTADSFTGGWTEILTAWLAGYLRSMNK</sequence>
<dbReference type="OrthoDB" id="2355173at2"/>
<dbReference type="AlphaFoldDB" id="A0A2T3HPF5"/>
<gene>
    <name evidence="3" type="ORF">C7T94_06360</name>
</gene>
<dbReference type="Pfam" id="PF08327">
    <property type="entry name" value="AHSA1"/>
    <property type="match status" value="1"/>
</dbReference>
<dbReference type="InterPro" id="IPR013538">
    <property type="entry name" value="ASHA1/2-like_C"/>
</dbReference>
<dbReference type="SUPFAM" id="SSF55961">
    <property type="entry name" value="Bet v1-like"/>
    <property type="match status" value="1"/>
</dbReference>
<name>A0A2T3HPF5_9SPHI</name>
<dbReference type="InterPro" id="IPR023393">
    <property type="entry name" value="START-like_dom_sf"/>
</dbReference>
<evidence type="ECO:0000313" key="4">
    <source>
        <dbReference type="Proteomes" id="UP000240912"/>
    </source>
</evidence>